<name>A0A1I0FPL2_9ACTN</name>
<dbReference type="EMBL" id="FOIE01000006">
    <property type="protein sequence ID" value="SET59266.1"/>
    <property type="molecule type" value="Genomic_DNA"/>
</dbReference>
<organism evidence="1 2">
    <name type="scientific">Geodermatophilus poikilotrophus</name>
    <dbReference type="NCBI Taxonomy" id="1333667"/>
    <lineage>
        <taxon>Bacteria</taxon>
        <taxon>Bacillati</taxon>
        <taxon>Actinomycetota</taxon>
        <taxon>Actinomycetes</taxon>
        <taxon>Geodermatophilales</taxon>
        <taxon>Geodermatophilaceae</taxon>
        <taxon>Geodermatophilus</taxon>
    </lineage>
</organism>
<accession>A0A1I0FPL2</accession>
<dbReference type="AlphaFoldDB" id="A0A1I0FPL2"/>
<evidence type="ECO:0000313" key="2">
    <source>
        <dbReference type="Proteomes" id="UP000198507"/>
    </source>
</evidence>
<evidence type="ECO:0000313" key="1">
    <source>
        <dbReference type="EMBL" id="SET59266.1"/>
    </source>
</evidence>
<proteinExistence type="predicted"/>
<dbReference type="Proteomes" id="UP000198507">
    <property type="component" value="Unassembled WGS sequence"/>
</dbReference>
<gene>
    <name evidence="1" type="ORF">SAMN04488546_2883</name>
</gene>
<reference evidence="2" key="1">
    <citation type="submission" date="2016-10" db="EMBL/GenBank/DDBJ databases">
        <authorList>
            <person name="Varghese N."/>
            <person name="Submissions S."/>
        </authorList>
    </citation>
    <scope>NUCLEOTIDE SEQUENCE [LARGE SCALE GENOMIC DNA]</scope>
    <source>
        <strain evidence="2">DSM 44209</strain>
    </source>
</reference>
<sequence length="36" mass="3486">MSGDTSPATVALVAGGFGRDPARTARAVADPARTAA</sequence>
<protein>
    <submittedName>
        <fullName evidence="1">Uncharacterized protein</fullName>
    </submittedName>
</protein>
<keyword evidence="2" id="KW-1185">Reference proteome</keyword>